<name>A0A251UAH7_HELAN</name>
<evidence type="ECO:0000313" key="2">
    <source>
        <dbReference type="Proteomes" id="UP000215914"/>
    </source>
</evidence>
<organism evidence="1 2">
    <name type="scientific">Helianthus annuus</name>
    <name type="common">Common sunflower</name>
    <dbReference type="NCBI Taxonomy" id="4232"/>
    <lineage>
        <taxon>Eukaryota</taxon>
        <taxon>Viridiplantae</taxon>
        <taxon>Streptophyta</taxon>
        <taxon>Embryophyta</taxon>
        <taxon>Tracheophyta</taxon>
        <taxon>Spermatophyta</taxon>
        <taxon>Magnoliopsida</taxon>
        <taxon>eudicotyledons</taxon>
        <taxon>Gunneridae</taxon>
        <taxon>Pentapetalae</taxon>
        <taxon>asterids</taxon>
        <taxon>campanulids</taxon>
        <taxon>Asterales</taxon>
        <taxon>Asteraceae</taxon>
        <taxon>Asteroideae</taxon>
        <taxon>Heliantheae alliance</taxon>
        <taxon>Heliantheae</taxon>
        <taxon>Helianthus</taxon>
    </lineage>
</organism>
<evidence type="ECO:0000313" key="1">
    <source>
        <dbReference type="EMBL" id="OTG20357.1"/>
    </source>
</evidence>
<sequence length="125" mass="14012">MRFVCWGQIHATFTFAADQDFLENDIRVKPDLDALGALGDAGWYCARAILWANDFNLPKSVTALPYLTKRALSYPALHWDDGKVATLHCSFLANLTMTIVASGTKGSLHLNDFVIPFEEKQVWVH</sequence>
<dbReference type="Gene3D" id="3.30.360.10">
    <property type="entry name" value="Dihydrodipicolinate Reductase, domain 2"/>
    <property type="match status" value="1"/>
</dbReference>
<proteinExistence type="predicted"/>
<dbReference type="InParanoid" id="A0A251UAH7"/>
<protein>
    <submittedName>
        <fullName evidence="1">Uncharacterized protein</fullName>
    </submittedName>
</protein>
<dbReference type="STRING" id="4232.A0A251UAH7"/>
<keyword evidence="2" id="KW-1185">Reference proteome</keyword>
<dbReference type="EMBL" id="CM007896">
    <property type="protein sequence ID" value="OTG20357.1"/>
    <property type="molecule type" value="Genomic_DNA"/>
</dbReference>
<gene>
    <name evidence="1" type="ORF">HannXRQ_Chr07g0192141</name>
</gene>
<dbReference type="PANTHER" id="PTHR46368">
    <property type="match status" value="1"/>
</dbReference>
<dbReference type="SUPFAM" id="SSF55347">
    <property type="entry name" value="Glyceraldehyde-3-phosphate dehydrogenase-like, C-terminal domain"/>
    <property type="match status" value="1"/>
</dbReference>
<dbReference type="AlphaFoldDB" id="A0A251UAH7"/>
<accession>A0A251UAH7</accession>
<reference evidence="2" key="1">
    <citation type="journal article" date="2017" name="Nature">
        <title>The sunflower genome provides insights into oil metabolism, flowering and Asterid evolution.</title>
        <authorList>
            <person name="Badouin H."/>
            <person name="Gouzy J."/>
            <person name="Grassa C.J."/>
            <person name="Murat F."/>
            <person name="Staton S.E."/>
            <person name="Cottret L."/>
            <person name="Lelandais-Briere C."/>
            <person name="Owens G.L."/>
            <person name="Carrere S."/>
            <person name="Mayjonade B."/>
            <person name="Legrand L."/>
            <person name="Gill N."/>
            <person name="Kane N.C."/>
            <person name="Bowers J.E."/>
            <person name="Hubner S."/>
            <person name="Bellec A."/>
            <person name="Berard A."/>
            <person name="Berges H."/>
            <person name="Blanchet N."/>
            <person name="Boniface M.C."/>
            <person name="Brunel D."/>
            <person name="Catrice O."/>
            <person name="Chaidir N."/>
            <person name="Claudel C."/>
            <person name="Donnadieu C."/>
            <person name="Faraut T."/>
            <person name="Fievet G."/>
            <person name="Helmstetter N."/>
            <person name="King M."/>
            <person name="Knapp S.J."/>
            <person name="Lai Z."/>
            <person name="Le Paslier M.C."/>
            <person name="Lippi Y."/>
            <person name="Lorenzon L."/>
            <person name="Mandel J.R."/>
            <person name="Marage G."/>
            <person name="Marchand G."/>
            <person name="Marquand E."/>
            <person name="Bret-Mestries E."/>
            <person name="Morien E."/>
            <person name="Nambeesan S."/>
            <person name="Nguyen T."/>
            <person name="Pegot-Espagnet P."/>
            <person name="Pouilly N."/>
            <person name="Raftis F."/>
            <person name="Sallet E."/>
            <person name="Schiex T."/>
            <person name="Thomas J."/>
            <person name="Vandecasteele C."/>
            <person name="Vares D."/>
            <person name="Vear F."/>
            <person name="Vautrin S."/>
            <person name="Crespi M."/>
            <person name="Mangin B."/>
            <person name="Burke J.M."/>
            <person name="Salse J."/>
            <person name="Munos S."/>
            <person name="Vincourt P."/>
            <person name="Rieseberg L.H."/>
            <person name="Langlade N.B."/>
        </authorList>
    </citation>
    <scope>NUCLEOTIDE SEQUENCE [LARGE SCALE GENOMIC DNA]</scope>
    <source>
        <strain evidence="2">cv. SF193</strain>
    </source>
</reference>
<dbReference type="PANTHER" id="PTHR46368:SF18">
    <property type="entry name" value="OXIDOREDUCTASE, NAD(P)-BINDING DOMAIN SUPERFAMILY"/>
    <property type="match status" value="1"/>
</dbReference>
<dbReference type="Proteomes" id="UP000215914">
    <property type="component" value="Chromosome 7"/>
</dbReference>